<comment type="caution">
    <text evidence="2">The sequence shown here is derived from an EMBL/GenBank/DDBJ whole genome shotgun (WGS) entry which is preliminary data.</text>
</comment>
<feature type="region of interest" description="Disordered" evidence="1">
    <location>
        <begin position="1"/>
        <end position="299"/>
    </location>
</feature>
<feature type="compositionally biased region" description="Low complexity" evidence="1">
    <location>
        <begin position="250"/>
        <end position="260"/>
    </location>
</feature>
<reference evidence="2" key="1">
    <citation type="submission" date="2018-03" db="EMBL/GenBank/DDBJ databases">
        <authorList>
            <person name="Guldener U."/>
        </authorList>
    </citation>
    <scope>NUCLEOTIDE SEQUENCE</scope>
</reference>
<sequence length="585" mass="66247">MSTAPQHHDDAAGHRRQEKPPYQEDEDEDWSDSQGNKQPQRRTVPRRQHRVHHKQPVQHRRHTNEYYGEPSISQVRSEAVRYGVDPNPFAPQPEAYEPDPSPLYYPSRGTQPLPNYSSQYTYPASDGYPSAPAAIPRGNAFDPQSYGQDGGYYFSNVQPQPAVPGFAPAPSAYEYGGIASSYPQYSTLPPSRPVQSRPALPRVSQLQRAQATIDSRAAYVETPDRPSQKKKPSKSGKEKSSSKDNGTIGLLMEQLKQLQKQVERGNSDLQSDPGRRRFRSSSTTGVSTTEDTRSLDIERQRSDHLMGIVTRLLEDREKQGYRNNYGRSSRNTLAALLGDDFGLSDRDRDLMSQRSTEEIESKLDTILEILLLERRSDNGVPSQQLIPDAYDIRQTRRGPRSQPSVVSTERSQEIAAPTFSQSLPLRRGVILPEGRKRQGVQYSIAQPSNQSRARHNPSKAMGLDEEADILDEYEAENTPTQRPLQPRRHTLAQEMGLAERRKSQAVVNQKRREVPAVVRRTSEGDQQRVRSGRFAFVQTEDEQESDDEEPAPVRPTTTYHQRPPVPDPPTHSQRRRERSVRFGQT</sequence>
<protein>
    <submittedName>
        <fullName evidence="2">Uncharacterized protein</fullName>
    </submittedName>
</protein>
<accession>A0AAE8MH70</accession>
<feature type="compositionally biased region" description="Basic and acidic residues" evidence="1">
    <location>
        <begin position="290"/>
        <end position="299"/>
    </location>
</feature>
<dbReference type="EMBL" id="ONZP01000371">
    <property type="protein sequence ID" value="SPJ82584.1"/>
    <property type="molecule type" value="Genomic_DNA"/>
</dbReference>
<feature type="compositionally biased region" description="Polar residues" evidence="1">
    <location>
        <begin position="108"/>
        <end position="122"/>
    </location>
</feature>
<proteinExistence type="predicted"/>
<feature type="compositionally biased region" description="Acidic residues" evidence="1">
    <location>
        <begin position="539"/>
        <end position="550"/>
    </location>
</feature>
<dbReference type="AlphaFoldDB" id="A0AAE8MH70"/>
<evidence type="ECO:0000256" key="1">
    <source>
        <dbReference type="SAM" id="MobiDB-lite"/>
    </source>
</evidence>
<dbReference type="Proteomes" id="UP001187734">
    <property type="component" value="Unassembled WGS sequence"/>
</dbReference>
<name>A0AAE8MH70_9HYPO</name>
<organism evidence="2 3">
    <name type="scientific">Fusarium torulosum</name>
    <dbReference type="NCBI Taxonomy" id="33205"/>
    <lineage>
        <taxon>Eukaryota</taxon>
        <taxon>Fungi</taxon>
        <taxon>Dikarya</taxon>
        <taxon>Ascomycota</taxon>
        <taxon>Pezizomycotina</taxon>
        <taxon>Sordariomycetes</taxon>
        <taxon>Hypocreomycetidae</taxon>
        <taxon>Hypocreales</taxon>
        <taxon>Nectriaceae</taxon>
        <taxon>Fusarium</taxon>
    </lineage>
</organism>
<feature type="compositionally biased region" description="Polar residues" evidence="1">
    <location>
        <begin position="440"/>
        <end position="451"/>
    </location>
</feature>
<keyword evidence="3" id="KW-1185">Reference proteome</keyword>
<feature type="region of interest" description="Disordered" evidence="1">
    <location>
        <begin position="498"/>
        <end position="585"/>
    </location>
</feature>
<feature type="compositionally biased region" description="Polar residues" evidence="1">
    <location>
        <begin position="204"/>
        <end position="213"/>
    </location>
</feature>
<evidence type="ECO:0000313" key="3">
    <source>
        <dbReference type="Proteomes" id="UP001187734"/>
    </source>
</evidence>
<feature type="region of interest" description="Disordered" evidence="1">
    <location>
        <begin position="437"/>
        <end position="460"/>
    </location>
</feature>
<feature type="compositionally biased region" description="Basic and acidic residues" evidence="1">
    <location>
        <begin position="1"/>
        <end position="22"/>
    </location>
</feature>
<gene>
    <name evidence="2" type="ORF">FTOL_09989</name>
</gene>
<feature type="compositionally biased region" description="Low complexity" evidence="1">
    <location>
        <begin position="280"/>
        <end position="289"/>
    </location>
</feature>
<feature type="compositionally biased region" description="Basic and acidic residues" evidence="1">
    <location>
        <begin position="510"/>
        <end position="528"/>
    </location>
</feature>
<evidence type="ECO:0000313" key="2">
    <source>
        <dbReference type="EMBL" id="SPJ82584.1"/>
    </source>
</evidence>
<feature type="compositionally biased region" description="Basic residues" evidence="1">
    <location>
        <begin position="39"/>
        <end position="62"/>
    </location>
</feature>